<evidence type="ECO:0000313" key="4">
    <source>
        <dbReference type="Proteomes" id="UP000800036"/>
    </source>
</evidence>
<evidence type="ECO:0000313" key="3">
    <source>
        <dbReference type="EMBL" id="KAF1970702.1"/>
    </source>
</evidence>
<proteinExistence type="predicted"/>
<accession>A0A6A5V3S2</accession>
<keyword evidence="1" id="KW-0175">Coiled coil</keyword>
<dbReference type="Proteomes" id="UP000800036">
    <property type="component" value="Unassembled WGS sequence"/>
</dbReference>
<protein>
    <submittedName>
        <fullName evidence="3">Uncharacterized protein</fullName>
    </submittedName>
</protein>
<sequence>MRFAESTASIFDPELPKSAMEFAETLKEYNDVFESNPEPTREMLSKFFNAAGSEDTGDLKDLIILKLLPAMRRVGELDKQSRANAQDDIDRLLGSGTGTEGGLVTTFSSALPLLPKDTIAKITVLSRSVHLALEALFESNGPSSGANRSIHNEEWLTILGEWKDVFVGIRPDPSDVANFLWCAKRVGFQGLERVIVECILPTMRRLYTKSSKKISLRTRLWWEIWGVQMREVNDIVRTDDLLAVTVRAWTQVTLEFGELLEKTLVPNTTLKEVAEFYAAKYSWSIKDLDRSSFMFLKIVFSKVAEAELRCLERDARWHLIDYYAPLWKYDSIFETNTIPTRSAAAELMEMAKLTHSANFEKMIYAGILPAMERAHSNPTLRPHARKWWKSWGMNISNLMLSTGYLKPQRALEHVEWAVGKIIPVTMVLPMALHCMLASEASLENFVNGYINVPGVFSGENNDILKIFPSQMKSIHAIRQSHPVIRGTELSIQAEYDGVVKSFEEKDAHIAKQDVDIAHLTRKLRWEAKDCKASEDSIKAKILEQQTVLVVAIDRKKSKDALLTKANTENEKLQKRIRELESAKKIDDAALLRYKEEAGERGMYKEALDQMTLERDKEVQEREQTRIALSDSQTDVQSLQNSLENIQPEKEQLRTENERLRADLDRSRLQNAEVNRLRATNAELSKQLSTKATGASPATTARPTLVTQTPVRESPNKISVAQQQPFLTSPPPKLIKDTHTLEEAYSRAVAAFYNPTPEQERPDTSKLFTSRKPHHGPMTLPLNREDDIQRSLKSSKM</sequence>
<name>A0A6A5V3S2_9PLEO</name>
<feature type="coiled-coil region" evidence="1">
    <location>
        <begin position="635"/>
        <end position="676"/>
    </location>
</feature>
<feature type="region of interest" description="Disordered" evidence="2">
    <location>
        <begin position="753"/>
        <end position="796"/>
    </location>
</feature>
<organism evidence="3 4">
    <name type="scientific">Bimuria novae-zelandiae CBS 107.79</name>
    <dbReference type="NCBI Taxonomy" id="1447943"/>
    <lineage>
        <taxon>Eukaryota</taxon>
        <taxon>Fungi</taxon>
        <taxon>Dikarya</taxon>
        <taxon>Ascomycota</taxon>
        <taxon>Pezizomycotina</taxon>
        <taxon>Dothideomycetes</taxon>
        <taxon>Pleosporomycetidae</taxon>
        <taxon>Pleosporales</taxon>
        <taxon>Massarineae</taxon>
        <taxon>Didymosphaeriaceae</taxon>
        <taxon>Bimuria</taxon>
    </lineage>
</organism>
<dbReference type="EMBL" id="ML976699">
    <property type="protein sequence ID" value="KAF1970702.1"/>
    <property type="molecule type" value="Genomic_DNA"/>
</dbReference>
<gene>
    <name evidence="3" type="ORF">BU23DRAFT_600811</name>
</gene>
<keyword evidence="4" id="KW-1185">Reference proteome</keyword>
<evidence type="ECO:0000256" key="1">
    <source>
        <dbReference type="SAM" id="Coils"/>
    </source>
</evidence>
<evidence type="ECO:0000256" key="2">
    <source>
        <dbReference type="SAM" id="MobiDB-lite"/>
    </source>
</evidence>
<feature type="region of interest" description="Disordered" evidence="2">
    <location>
        <begin position="684"/>
        <end position="716"/>
    </location>
</feature>
<feature type="coiled-coil region" evidence="1">
    <location>
        <begin position="555"/>
        <end position="589"/>
    </location>
</feature>
<dbReference type="AlphaFoldDB" id="A0A6A5V3S2"/>
<dbReference type="OrthoDB" id="10667881at2759"/>
<reference evidence="3" key="1">
    <citation type="journal article" date="2020" name="Stud. Mycol.">
        <title>101 Dothideomycetes genomes: a test case for predicting lifestyles and emergence of pathogens.</title>
        <authorList>
            <person name="Haridas S."/>
            <person name="Albert R."/>
            <person name="Binder M."/>
            <person name="Bloem J."/>
            <person name="Labutti K."/>
            <person name="Salamov A."/>
            <person name="Andreopoulos B."/>
            <person name="Baker S."/>
            <person name="Barry K."/>
            <person name="Bills G."/>
            <person name="Bluhm B."/>
            <person name="Cannon C."/>
            <person name="Castanera R."/>
            <person name="Culley D."/>
            <person name="Daum C."/>
            <person name="Ezra D."/>
            <person name="Gonzalez J."/>
            <person name="Henrissat B."/>
            <person name="Kuo A."/>
            <person name="Liang C."/>
            <person name="Lipzen A."/>
            <person name="Lutzoni F."/>
            <person name="Magnuson J."/>
            <person name="Mondo S."/>
            <person name="Nolan M."/>
            <person name="Ohm R."/>
            <person name="Pangilinan J."/>
            <person name="Park H.-J."/>
            <person name="Ramirez L."/>
            <person name="Alfaro M."/>
            <person name="Sun H."/>
            <person name="Tritt A."/>
            <person name="Yoshinaga Y."/>
            <person name="Zwiers L.-H."/>
            <person name="Turgeon B."/>
            <person name="Goodwin S."/>
            <person name="Spatafora J."/>
            <person name="Crous P."/>
            <person name="Grigoriev I."/>
        </authorList>
    </citation>
    <scope>NUCLEOTIDE SEQUENCE</scope>
    <source>
        <strain evidence="3">CBS 107.79</strain>
    </source>
</reference>